<sequence length="452" mass="51898">MEKRSLISLSLGDPIKFESLLTVRQDYRSNRSNFALLDEPMTIFQLRRLQKPMAFFIPEWPTLATFIQAFKSEKNVDIGPLENLWQLHQLVMDDLYLWPRLDLRQMDEKSLGHFEAIARHYGTLLMNESTNLDWVCQFVDPKAAIDFIESSGLDSCGSSWLSRWKQFQISSLYLTYFTDKVDAALSGLDHLQVLELDDCKSFNAAVVFRFASSSKPVSARGHYNANMERYNTRADFLNCCWSPSRATWTGDTTCRWAQYGQIPTLEYFQLCDSDQSSFIMIAEYTRRSNTLNVSVSGLRLFGYLPMDETNRTCFTTHFQQLLETKTKTLQIAFLSWHQCKVLVKILTMLLHQSGPEKLEIELYKLTKDDMILLAQDFRQQELFREVSASAVIVPFDGAKTLLAAPPPSLKKLELGHVMAETYSDNERNEVQALALDKGIQLGFNIKPSKFGL</sequence>
<accession>A0A6G0WV83</accession>
<name>A0A6G0WV83_9STRA</name>
<reference evidence="1 2" key="1">
    <citation type="submission" date="2019-07" db="EMBL/GenBank/DDBJ databases">
        <title>Genomics analysis of Aphanomyces spp. identifies a new class of oomycete effector associated with host adaptation.</title>
        <authorList>
            <person name="Gaulin E."/>
        </authorList>
    </citation>
    <scope>NUCLEOTIDE SEQUENCE [LARGE SCALE GENOMIC DNA]</scope>
    <source>
        <strain evidence="1 2">ATCC 201684</strain>
    </source>
</reference>
<dbReference type="VEuPathDB" id="FungiDB:AeMF1_021090"/>
<dbReference type="Proteomes" id="UP000481153">
    <property type="component" value="Unassembled WGS sequence"/>
</dbReference>
<organism evidence="1 2">
    <name type="scientific">Aphanomyces euteiches</name>
    <dbReference type="NCBI Taxonomy" id="100861"/>
    <lineage>
        <taxon>Eukaryota</taxon>
        <taxon>Sar</taxon>
        <taxon>Stramenopiles</taxon>
        <taxon>Oomycota</taxon>
        <taxon>Saprolegniomycetes</taxon>
        <taxon>Saprolegniales</taxon>
        <taxon>Verrucalvaceae</taxon>
        <taxon>Aphanomyces</taxon>
    </lineage>
</organism>
<dbReference type="VEuPathDB" id="FungiDB:AeMF1_021089"/>
<comment type="caution">
    <text evidence="1">The sequence shown here is derived from an EMBL/GenBank/DDBJ whole genome shotgun (WGS) entry which is preliminary data.</text>
</comment>
<dbReference type="EMBL" id="VJMJ01000143">
    <property type="protein sequence ID" value="KAF0731380.1"/>
    <property type="molecule type" value="Genomic_DNA"/>
</dbReference>
<evidence type="ECO:0000313" key="1">
    <source>
        <dbReference type="EMBL" id="KAF0731380.1"/>
    </source>
</evidence>
<keyword evidence="2" id="KW-1185">Reference proteome</keyword>
<gene>
    <name evidence="1" type="ORF">Ae201684_011283</name>
</gene>
<proteinExistence type="predicted"/>
<dbReference type="AlphaFoldDB" id="A0A6G0WV83"/>
<evidence type="ECO:0000313" key="2">
    <source>
        <dbReference type="Proteomes" id="UP000481153"/>
    </source>
</evidence>
<protein>
    <submittedName>
        <fullName evidence="1">Uncharacterized protein</fullName>
    </submittedName>
</protein>